<evidence type="ECO:0008006" key="3">
    <source>
        <dbReference type="Google" id="ProtNLM"/>
    </source>
</evidence>
<keyword evidence="2" id="KW-1185">Reference proteome</keyword>
<sequence length="143" mass="16033">MLNKIYVSEITYGETYKNAEYQVTTPDGWIAFKIGEHNQYLDQLLDANRVDMAALITAWNPQGKMCEIKANHQANQSLELAIQEMGLPYYLGSGSDPKGAWKEDSYLVMGIGLSKASELGDAYQQNAIVWINKGEAPSLIWLR</sequence>
<dbReference type="RefSeq" id="WP_088811929.1">
    <property type="nucleotide sequence ID" value="NZ_FYEX01000001.1"/>
</dbReference>
<proteinExistence type="predicted"/>
<accession>A0A212T022</accession>
<dbReference type="InterPro" id="IPR021710">
    <property type="entry name" value="DUF3293"/>
</dbReference>
<evidence type="ECO:0000313" key="2">
    <source>
        <dbReference type="Proteomes" id="UP000197215"/>
    </source>
</evidence>
<dbReference type="OrthoDB" id="8548211at2"/>
<organism evidence="1 2">
    <name type="scientific">Polynucleobacter victoriensis</name>
    <dbReference type="NCBI Taxonomy" id="2049319"/>
    <lineage>
        <taxon>Bacteria</taxon>
        <taxon>Pseudomonadati</taxon>
        <taxon>Pseudomonadota</taxon>
        <taxon>Betaproteobacteria</taxon>
        <taxon>Burkholderiales</taxon>
        <taxon>Burkholderiaceae</taxon>
        <taxon>Polynucleobacter</taxon>
    </lineage>
</organism>
<dbReference type="EMBL" id="FYEX01000001">
    <property type="protein sequence ID" value="SNC59377.1"/>
    <property type="molecule type" value="Genomic_DNA"/>
</dbReference>
<dbReference type="AlphaFoldDB" id="A0A212T022"/>
<gene>
    <name evidence="1" type="ORF">SAMN06295916_0052</name>
</gene>
<dbReference type="Pfam" id="PF11697">
    <property type="entry name" value="DUF3293"/>
    <property type="match status" value="1"/>
</dbReference>
<protein>
    <recommendedName>
        <fullName evidence="3">DUF3293 domain-containing protein</fullName>
    </recommendedName>
</protein>
<reference evidence="1 2" key="1">
    <citation type="submission" date="2017-06" db="EMBL/GenBank/DDBJ databases">
        <authorList>
            <person name="Kim H.J."/>
            <person name="Triplett B.A."/>
        </authorList>
    </citation>
    <scope>NUCLEOTIDE SEQUENCE [LARGE SCALE GENOMIC DNA]</scope>
    <source>
        <strain evidence="1 2">MWH-VicM1</strain>
    </source>
</reference>
<dbReference type="Proteomes" id="UP000197215">
    <property type="component" value="Unassembled WGS sequence"/>
</dbReference>
<evidence type="ECO:0000313" key="1">
    <source>
        <dbReference type="EMBL" id="SNC59377.1"/>
    </source>
</evidence>
<name>A0A212T022_9BURK</name>